<dbReference type="PROSITE" id="PS50013">
    <property type="entry name" value="CHROMO_2"/>
    <property type="match status" value="1"/>
</dbReference>
<evidence type="ECO:0000259" key="3">
    <source>
        <dbReference type="PROSITE" id="PS50013"/>
    </source>
</evidence>
<dbReference type="Proteomes" id="UP001591681">
    <property type="component" value="Unassembled WGS sequence"/>
</dbReference>
<dbReference type="InterPro" id="IPR000953">
    <property type="entry name" value="Chromo/chromo_shadow_dom"/>
</dbReference>
<proteinExistence type="predicted"/>
<protein>
    <recommendedName>
        <fullName evidence="3">Chromo domain-containing protein</fullName>
    </recommendedName>
</protein>
<sequence>MMKPCSEHKPHIMISSFSSWHSLCLTCNLLHLPPCNQLPHHSLHFSPRRWSHDCLHLNAMMATQCQLGYQPPMFHDQEEDVAVPSALKEGTSGSTSHLRKGSAASQSSEETGPPFSGGTKGLVVLQRLAIAGGVLLELPRSMKAHPTFNVSHLHPVLSSPYAPAHKPPPPPQMFQGLPVFTVRRLLDSHHVEGSVQYLVDWLGYGPEERSWVSSRDIVLWPLTLYEVPISTVERIERGITNHIKRWLGVPRCLTSTALYGDCLLRLPLTSLTEEFKCGKKRLKVTQMESKDALLSSLPSLEQSLSC</sequence>
<name>A0ABD1IW22_9TELE</name>
<keyword evidence="5" id="KW-1185">Reference proteome</keyword>
<organism evidence="4 5">
    <name type="scientific">Coilia grayii</name>
    <name type="common">Gray's grenadier anchovy</name>
    <dbReference type="NCBI Taxonomy" id="363190"/>
    <lineage>
        <taxon>Eukaryota</taxon>
        <taxon>Metazoa</taxon>
        <taxon>Chordata</taxon>
        <taxon>Craniata</taxon>
        <taxon>Vertebrata</taxon>
        <taxon>Euteleostomi</taxon>
        <taxon>Actinopterygii</taxon>
        <taxon>Neopterygii</taxon>
        <taxon>Teleostei</taxon>
        <taxon>Clupei</taxon>
        <taxon>Clupeiformes</taxon>
        <taxon>Clupeoidei</taxon>
        <taxon>Engraulidae</taxon>
        <taxon>Coilinae</taxon>
        <taxon>Coilia</taxon>
    </lineage>
</organism>
<reference evidence="4 5" key="1">
    <citation type="submission" date="2024-09" db="EMBL/GenBank/DDBJ databases">
        <title>A chromosome-level genome assembly of Gray's grenadier anchovy, Coilia grayii.</title>
        <authorList>
            <person name="Fu Z."/>
        </authorList>
    </citation>
    <scope>NUCLEOTIDE SEQUENCE [LARGE SCALE GENOMIC DNA]</scope>
    <source>
        <strain evidence="4">G4</strain>
        <tissue evidence="4">Muscle</tissue>
    </source>
</reference>
<comment type="caution">
    <text evidence="4">The sequence shown here is derived from an EMBL/GenBank/DDBJ whole genome shotgun (WGS) entry which is preliminary data.</text>
</comment>
<accession>A0ABD1IW22</accession>
<gene>
    <name evidence="4" type="ORF">ACEWY4_027282</name>
</gene>
<dbReference type="InterPro" id="IPR023780">
    <property type="entry name" value="Chromo_domain"/>
</dbReference>
<dbReference type="SUPFAM" id="SSF54160">
    <property type="entry name" value="Chromo domain-like"/>
    <property type="match status" value="1"/>
</dbReference>
<feature type="region of interest" description="Disordered" evidence="2">
    <location>
        <begin position="88"/>
        <end position="117"/>
    </location>
</feature>
<comment type="subcellular location">
    <subcellularLocation>
        <location evidence="1">Nucleus</location>
    </subcellularLocation>
</comment>
<feature type="domain" description="Chromo" evidence="3">
    <location>
        <begin position="180"/>
        <end position="217"/>
    </location>
</feature>
<evidence type="ECO:0000313" key="4">
    <source>
        <dbReference type="EMBL" id="KAL2077778.1"/>
    </source>
</evidence>
<evidence type="ECO:0000313" key="5">
    <source>
        <dbReference type="Proteomes" id="UP001591681"/>
    </source>
</evidence>
<dbReference type="AlphaFoldDB" id="A0ABD1IW22"/>
<dbReference type="Gene3D" id="2.40.50.40">
    <property type="match status" value="1"/>
</dbReference>
<dbReference type="GO" id="GO:0005634">
    <property type="term" value="C:nucleus"/>
    <property type="evidence" value="ECO:0007669"/>
    <property type="project" value="UniProtKB-SubCell"/>
</dbReference>
<dbReference type="Pfam" id="PF00385">
    <property type="entry name" value="Chromo"/>
    <property type="match status" value="1"/>
</dbReference>
<dbReference type="EMBL" id="JBHFQA010000024">
    <property type="protein sequence ID" value="KAL2077778.1"/>
    <property type="molecule type" value="Genomic_DNA"/>
</dbReference>
<dbReference type="InterPro" id="IPR016197">
    <property type="entry name" value="Chromo-like_dom_sf"/>
</dbReference>
<evidence type="ECO:0000256" key="1">
    <source>
        <dbReference type="ARBA" id="ARBA00004123"/>
    </source>
</evidence>
<evidence type="ECO:0000256" key="2">
    <source>
        <dbReference type="SAM" id="MobiDB-lite"/>
    </source>
</evidence>